<protein>
    <submittedName>
        <fullName evidence="4">N-acetylmuramoyl-L-alanine amidase</fullName>
    </submittedName>
</protein>
<dbReference type="Proteomes" id="UP000077381">
    <property type="component" value="Unassembled WGS sequence"/>
</dbReference>
<evidence type="ECO:0000256" key="2">
    <source>
        <dbReference type="SAM" id="MobiDB-lite"/>
    </source>
</evidence>
<evidence type="ECO:0000256" key="1">
    <source>
        <dbReference type="ARBA" id="ARBA00007553"/>
    </source>
</evidence>
<keyword evidence="5" id="KW-1185">Reference proteome</keyword>
<accession>A0A177HXZ2</accession>
<proteinExistence type="inferred from homology"/>
<dbReference type="InterPro" id="IPR006619">
    <property type="entry name" value="PGRP_domain_met/bac"/>
</dbReference>
<feature type="domain" description="Peptidoglycan recognition protein family" evidence="3">
    <location>
        <begin position="67"/>
        <end position="219"/>
    </location>
</feature>
<dbReference type="InterPro" id="IPR036505">
    <property type="entry name" value="Amidase/PGRP_sf"/>
</dbReference>
<dbReference type="PANTHER" id="PTHR11022">
    <property type="entry name" value="PEPTIDOGLYCAN RECOGNITION PROTEIN"/>
    <property type="match status" value="1"/>
</dbReference>
<dbReference type="PROSITE" id="PS51257">
    <property type="entry name" value="PROKAR_LIPOPROTEIN"/>
    <property type="match status" value="1"/>
</dbReference>
<feature type="region of interest" description="Disordered" evidence="2">
    <location>
        <begin position="43"/>
        <end position="64"/>
    </location>
</feature>
<dbReference type="Gene3D" id="3.40.80.10">
    <property type="entry name" value="Peptidoglycan recognition protein-like"/>
    <property type="match status" value="1"/>
</dbReference>
<sequence length="268" mass="28084">MSPAVRAADSGGMRVFRVVLWCVPGVAGCALLVLLATSIGGPAASPERTQTARPQAAKGAVWTAPKPQIVPRGSWLGQGGPEAHSSPPPRFADRVMAVFVHHTDTPNDYDCADAPRTIRDLYTGQAGARHWDDIGYNFLVDRCGTIYEGRAGGTDQAVVGAHTQGFNERTVGIAAIGTFTAGTDVPKVMTDAIAAIAAWKLGLSGIDPRGKVELVSSNSLSKYAAGTRARFYAVSGHTDGNLTECPGEALMAQLPSIRDAAARMEGRL</sequence>
<evidence type="ECO:0000259" key="3">
    <source>
        <dbReference type="SMART" id="SM00701"/>
    </source>
</evidence>
<dbReference type="GO" id="GO:0008270">
    <property type="term" value="F:zinc ion binding"/>
    <property type="evidence" value="ECO:0007669"/>
    <property type="project" value="InterPro"/>
</dbReference>
<dbReference type="SMART" id="SM00701">
    <property type="entry name" value="PGRP"/>
    <property type="match status" value="1"/>
</dbReference>
<dbReference type="GO" id="GO:0008745">
    <property type="term" value="F:N-acetylmuramoyl-L-alanine amidase activity"/>
    <property type="evidence" value="ECO:0007669"/>
    <property type="project" value="InterPro"/>
</dbReference>
<dbReference type="Pfam" id="PF01510">
    <property type="entry name" value="Amidase_2"/>
    <property type="match status" value="1"/>
</dbReference>
<dbReference type="PANTHER" id="PTHR11022:SF41">
    <property type="entry name" value="PEPTIDOGLYCAN-RECOGNITION PROTEIN LC-RELATED"/>
    <property type="match status" value="1"/>
</dbReference>
<dbReference type="PATRIC" id="fig|1716141.3.peg.1011"/>
<evidence type="ECO:0000313" key="5">
    <source>
        <dbReference type="Proteomes" id="UP000077381"/>
    </source>
</evidence>
<organism evidence="4 5">
    <name type="scientific">Streptomyces jeddahensis</name>
    <dbReference type="NCBI Taxonomy" id="1716141"/>
    <lineage>
        <taxon>Bacteria</taxon>
        <taxon>Bacillati</taxon>
        <taxon>Actinomycetota</taxon>
        <taxon>Actinomycetes</taxon>
        <taxon>Kitasatosporales</taxon>
        <taxon>Streptomycetaceae</taxon>
        <taxon>Streptomyces</taxon>
    </lineage>
</organism>
<dbReference type="CDD" id="cd06583">
    <property type="entry name" value="PGRP"/>
    <property type="match status" value="1"/>
</dbReference>
<dbReference type="InterPro" id="IPR002502">
    <property type="entry name" value="Amidase_domain"/>
</dbReference>
<dbReference type="SUPFAM" id="SSF55846">
    <property type="entry name" value="N-acetylmuramoyl-L-alanine amidase-like"/>
    <property type="match status" value="1"/>
</dbReference>
<dbReference type="InterPro" id="IPR015510">
    <property type="entry name" value="PGRP"/>
</dbReference>
<comment type="similarity">
    <text evidence="1">Belongs to the N-acetylmuramoyl-L-alanine amidase 2 family.</text>
</comment>
<dbReference type="OrthoDB" id="514320at2"/>
<dbReference type="GO" id="GO:0009253">
    <property type="term" value="P:peptidoglycan catabolic process"/>
    <property type="evidence" value="ECO:0007669"/>
    <property type="project" value="InterPro"/>
</dbReference>
<comment type="caution">
    <text evidence="4">The sequence shown here is derived from an EMBL/GenBank/DDBJ whole genome shotgun (WGS) entry which is preliminary data.</text>
</comment>
<reference evidence="4 5" key="1">
    <citation type="submission" date="2015-12" db="EMBL/GenBank/DDBJ databases">
        <title>Genome sequence of Streptomyces sp. G25.</title>
        <authorList>
            <person name="Poehlein A."/>
            <person name="Roettig A."/>
            <person name="Hiessl S."/>
            <person name="Hauschild P."/>
            <person name="Schauer J."/>
            <person name="Madkour M.H."/>
            <person name="Al-Ansari A.M."/>
            <person name="Almakishah N.H."/>
            <person name="Steinbuechel A."/>
            <person name="Daniel R."/>
        </authorList>
    </citation>
    <scope>NUCLEOTIDE SEQUENCE [LARGE SCALE GENOMIC DNA]</scope>
    <source>
        <strain evidence="5">G25(2015)</strain>
    </source>
</reference>
<evidence type="ECO:0000313" key="4">
    <source>
        <dbReference type="EMBL" id="OAH15636.1"/>
    </source>
</evidence>
<name>A0A177HXZ2_9ACTN</name>
<gene>
    <name evidence="4" type="ORF">STSP_09580</name>
</gene>
<dbReference type="EMBL" id="LOHS01000037">
    <property type="protein sequence ID" value="OAH15636.1"/>
    <property type="molecule type" value="Genomic_DNA"/>
</dbReference>
<dbReference type="AlphaFoldDB" id="A0A177HXZ2"/>